<evidence type="ECO:0000256" key="1">
    <source>
        <dbReference type="SAM" id="MobiDB-lite"/>
    </source>
</evidence>
<accession>A0A0F5YBV4</accession>
<protein>
    <recommendedName>
        <fullName evidence="5">Pentapeptide repeat-containing protein</fullName>
    </recommendedName>
</protein>
<dbReference type="PANTHER" id="PTHR14136">
    <property type="entry name" value="BTB_POZ DOMAIN-CONTAINING PROTEIN KCTD9"/>
    <property type="match status" value="1"/>
</dbReference>
<dbReference type="RefSeq" id="WP_046280350.1">
    <property type="nucleotide sequence ID" value="NZ_LATL02000319.1"/>
</dbReference>
<comment type="caution">
    <text evidence="3">The sequence shown here is derived from an EMBL/GenBank/DDBJ whole genome shotgun (WGS) entry which is preliminary data.</text>
</comment>
<dbReference type="Proteomes" id="UP000033607">
    <property type="component" value="Unassembled WGS sequence"/>
</dbReference>
<gene>
    <name evidence="3" type="ORF">WN50_20015</name>
</gene>
<name>A0A0F5YBV4_9CYAN</name>
<keyword evidence="2" id="KW-1133">Transmembrane helix</keyword>
<dbReference type="SUPFAM" id="SSF141571">
    <property type="entry name" value="Pentapeptide repeat-like"/>
    <property type="match status" value="2"/>
</dbReference>
<evidence type="ECO:0000313" key="3">
    <source>
        <dbReference type="EMBL" id="KKD36391.1"/>
    </source>
</evidence>
<dbReference type="EMBL" id="LATL02000319">
    <property type="protein sequence ID" value="KKD36391.1"/>
    <property type="molecule type" value="Genomic_DNA"/>
</dbReference>
<keyword evidence="2" id="KW-0472">Membrane</keyword>
<dbReference type="PANTHER" id="PTHR14136:SF17">
    <property type="entry name" value="BTB_POZ DOMAIN-CONTAINING PROTEIN KCTD9"/>
    <property type="match status" value="1"/>
</dbReference>
<dbReference type="AlphaFoldDB" id="A0A0F5YBV4"/>
<dbReference type="InterPro" id="IPR001646">
    <property type="entry name" value="5peptide_repeat"/>
</dbReference>
<organism evidence="3 4">
    <name type="scientific">Limnoraphis robusta CS-951</name>
    <dbReference type="NCBI Taxonomy" id="1637645"/>
    <lineage>
        <taxon>Bacteria</taxon>
        <taxon>Bacillati</taxon>
        <taxon>Cyanobacteriota</taxon>
        <taxon>Cyanophyceae</taxon>
        <taxon>Oscillatoriophycideae</taxon>
        <taxon>Oscillatoriales</taxon>
        <taxon>Sirenicapillariaceae</taxon>
        <taxon>Limnoraphis</taxon>
    </lineage>
</organism>
<evidence type="ECO:0000256" key="2">
    <source>
        <dbReference type="SAM" id="Phobius"/>
    </source>
</evidence>
<proteinExistence type="predicted"/>
<evidence type="ECO:0000313" key="4">
    <source>
        <dbReference type="Proteomes" id="UP000033607"/>
    </source>
</evidence>
<feature type="compositionally biased region" description="Polar residues" evidence="1">
    <location>
        <begin position="9"/>
        <end position="22"/>
    </location>
</feature>
<dbReference type="InterPro" id="IPR051082">
    <property type="entry name" value="Pentapeptide-BTB/POZ_domain"/>
</dbReference>
<reference evidence="3 4" key="1">
    <citation type="submission" date="2015-06" db="EMBL/GenBank/DDBJ databases">
        <title>Draft genome assembly of filamentous brackish cyanobacterium Limnoraphis robusta strain CS-951.</title>
        <authorList>
            <person name="Willis A."/>
            <person name="Parks M."/>
            <person name="Burford M.A."/>
        </authorList>
    </citation>
    <scope>NUCLEOTIDE SEQUENCE [LARGE SCALE GENOMIC DNA]</scope>
    <source>
        <strain evidence="3 4">CS-951</strain>
    </source>
</reference>
<feature type="transmembrane region" description="Helical" evidence="2">
    <location>
        <begin position="115"/>
        <end position="133"/>
    </location>
</feature>
<evidence type="ECO:0008006" key="5">
    <source>
        <dbReference type="Google" id="ProtNLM"/>
    </source>
</evidence>
<dbReference type="Gene3D" id="2.160.20.80">
    <property type="entry name" value="E3 ubiquitin-protein ligase SopA"/>
    <property type="match status" value="2"/>
</dbReference>
<feature type="region of interest" description="Disordered" evidence="1">
    <location>
        <begin position="1"/>
        <end position="22"/>
    </location>
</feature>
<dbReference type="OrthoDB" id="428116at2"/>
<keyword evidence="2" id="KW-0812">Transmembrane</keyword>
<sequence>MVTELQKIESVNTPQVENSPSTELSKVTQTIINPELHQDLQQLYEAKTCSDLFQYDVLLRQLAQKYNFELEEFRQIFENYAQKKSLETSQGFQKQSRQVGYFINRFSYHAANSKLFGILAALSGVGFTLFQFGTQMHSFVTELQEQNTIARRQVIYQAWDIIRKNQDREISDNESYRSNGGVTQALQDLHSYEVNLSGLEIQRTQLVYLELEEADLSYSNFQGSNLNYSQFNETNFNESNLENTKFFRAKLNNVFLRNAQLNNAELTSAQLNNSKLVNAELIGADLSNAQLNNADLTGANFTNAQLNRVNFEGGDFKDVIWTNAELQKANFTNAKNLNPVKIREAKNWIAATYNPEFIPELCWVHGGDITAVDFGQFNCKQLYFKQLDAANFGGGNLQNINLIEASLKQANLSQANLQNALLHRGKFQGANFQNTNLENANLLCANLTDATNLEPQQVKKAANWRSAIYSKEFNQKLGLNTKPSFRVCRK</sequence>
<dbReference type="Pfam" id="PF00805">
    <property type="entry name" value="Pentapeptide"/>
    <property type="match status" value="4"/>
</dbReference>